<evidence type="ECO:0000313" key="5">
    <source>
        <dbReference type="WBParaSite" id="maker-uti_cns_0046809-snap-gene-0.7-mRNA-1"/>
    </source>
</evidence>
<dbReference type="InterPro" id="IPR000698">
    <property type="entry name" value="Arrestin"/>
</dbReference>
<evidence type="ECO:0000313" key="4">
    <source>
        <dbReference type="WBParaSite" id="maker-uti_cns_0002990-snap-gene-0.4-mRNA-1"/>
    </source>
</evidence>
<evidence type="ECO:0000259" key="2">
    <source>
        <dbReference type="SMART" id="SM01017"/>
    </source>
</evidence>
<dbReference type="InterPro" id="IPR011022">
    <property type="entry name" value="Arrestin_C-like"/>
</dbReference>
<feature type="domain" description="Arrestin C-terminal-like" evidence="2">
    <location>
        <begin position="266"/>
        <end position="425"/>
    </location>
</feature>
<evidence type="ECO:0000313" key="3">
    <source>
        <dbReference type="Proteomes" id="UP000095280"/>
    </source>
</evidence>
<dbReference type="PANTHER" id="PTHR11792:SF17">
    <property type="entry name" value="KURTZ ARRESTIN"/>
    <property type="match status" value="1"/>
</dbReference>
<name>A0A1I8GU49_9PLAT</name>
<organism evidence="3 4">
    <name type="scientific">Macrostomum lignano</name>
    <dbReference type="NCBI Taxonomy" id="282301"/>
    <lineage>
        <taxon>Eukaryota</taxon>
        <taxon>Metazoa</taxon>
        <taxon>Spiralia</taxon>
        <taxon>Lophotrochozoa</taxon>
        <taxon>Platyhelminthes</taxon>
        <taxon>Rhabditophora</taxon>
        <taxon>Macrostomorpha</taxon>
        <taxon>Macrostomida</taxon>
        <taxon>Macrostomidae</taxon>
        <taxon>Macrostomum</taxon>
    </lineage>
</organism>
<dbReference type="WBParaSite" id="maker-uti_cns_0002990-snap-gene-0.4-mRNA-1">
    <property type="protein sequence ID" value="maker-uti_cns_0002990-snap-gene-0.4-mRNA-1"/>
    <property type="gene ID" value="maker-uti_cns_0002990-snap-gene-0.4"/>
</dbReference>
<dbReference type="Pfam" id="PF00339">
    <property type="entry name" value="Arrestin_N"/>
    <property type="match status" value="1"/>
</dbReference>
<reference evidence="4 5" key="1">
    <citation type="submission" date="2016-11" db="UniProtKB">
        <authorList>
            <consortium name="WormBaseParasite"/>
        </authorList>
    </citation>
    <scope>IDENTIFICATION</scope>
</reference>
<dbReference type="PRINTS" id="PR00309">
    <property type="entry name" value="ARRESTIN"/>
</dbReference>
<dbReference type="InterPro" id="IPR011021">
    <property type="entry name" value="Arrestin-like_N"/>
</dbReference>
<dbReference type="AlphaFoldDB" id="A0A1I8GU49"/>
<dbReference type="SUPFAM" id="SSF81296">
    <property type="entry name" value="E set domains"/>
    <property type="match status" value="2"/>
</dbReference>
<protein>
    <submittedName>
        <fullName evidence="4 5">Arrestin_C domain-containing protein</fullName>
    </submittedName>
</protein>
<sequence>QSSGLADGGIETSVKVITGVAGGACEAAARKKLDTRRSFAIKLGRALLLTGAEEISPAARQPAAAEAATMSGRPIFKKSSSNSRLTCYLGKRDYFDDLATMDLIDGAVLVDPGIGPDKKVFAHIKCEYRYGRGDMDNVMNGVSFKKDFFFAATQVYPSETPAKKLTPLQSSLLSKFSNAHPFSFQLPHDIPPSLMIQSTAVSDGSQEEEPCGVEYYVQVFVARRKDDQPQGHSSVKMAIRRLTCVSPKPGEVGRPLAEINKAFHLHSGSVRLEVSLAKELHHHGEPVLVSVVIDNYSSNVVKGLSLKLLQLIEITLFKEKAIKNVICSESVEKGFPLAPGQAGWCETFKLRPNLADNRNKAGVALDGKMKYQDTNLASSTLIRDFRNKENIGIIVQYVVKARVFTGFGGRDAVLEVPLILSHPKPVDGSSEAKKSDDVVFEHFARLKVAKQDTIAEALD</sequence>
<comment type="similarity">
    <text evidence="1">Belongs to the arrestin family.</text>
</comment>
<dbReference type="InterPro" id="IPR014752">
    <property type="entry name" value="Arrestin-like_C"/>
</dbReference>
<dbReference type="InterPro" id="IPR014753">
    <property type="entry name" value="Arrestin_N"/>
</dbReference>
<dbReference type="GO" id="GO:0002031">
    <property type="term" value="P:G protein-coupled receptor internalization"/>
    <property type="evidence" value="ECO:0007669"/>
    <property type="project" value="TreeGrafter"/>
</dbReference>
<evidence type="ECO:0000256" key="1">
    <source>
        <dbReference type="ARBA" id="ARBA00005298"/>
    </source>
</evidence>
<dbReference type="GO" id="GO:0001664">
    <property type="term" value="F:G protein-coupled receptor binding"/>
    <property type="evidence" value="ECO:0007669"/>
    <property type="project" value="TreeGrafter"/>
</dbReference>
<keyword evidence="3" id="KW-1185">Reference proteome</keyword>
<dbReference type="GO" id="GO:0007165">
    <property type="term" value="P:signal transduction"/>
    <property type="evidence" value="ECO:0007669"/>
    <property type="project" value="InterPro"/>
</dbReference>
<dbReference type="WBParaSite" id="maker-uti_cns_0046809-snap-gene-0.7-mRNA-1">
    <property type="protein sequence ID" value="maker-uti_cns_0046809-snap-gene-0.7-mRNA-1"/>
    <property type="gene ID" value="maker-uti_cns_0046809-snap-gene-0.7"/>
</dbReference>
<dbReference type="PANTHER" id="PTHR11792">
    <property type="entry name" value="ARRESTIN"/>
    <property type="match status" value="1"/>
</dbReference>
<dbReference type="Gene3D" id="2.60.40.840">
    <property type="match status" value="1"/>
</dbReference>
<dbReference type="GO" id="GO:0005737">
    <property type="term" value="C:cytoplasm"/>
    <property type="evidence" value="ECO:0007669"/>
    <property type="project" value="TreeGrafter"/>
</dbReference>
<dbReference type="Proteomes" id="UP000095280">
    <property type="component" value="Unplaced"/>
</dbReference>
<proteinExistence type="inferred from homology"/>
<dbReference type="InterPro" id="IPR014756">
    <property type="entry name" value="Ig_E-set"/>
</dbReference>
<dbReference type="SMART" id="SM01017">
    <property type="entry name" value="Arrestin_C"/>
    <property type="match status" value="1"/>
</dbReference>
<dbReference type="Pfam" id="PF02752">
    <property type="entry name" value="Arrestin_C"/>
    <property type="match status" value="1"/>
</dbReference>
<accession>A0A1I8GU49</accession>
<dbReference type="Gene3D" id="2.60.40.640">
    <property type="match status" value="1"/>
</dbReference>